<dbReference type="AlphaFoldDB" id="A0A133XKH5"/>
<dbReference type="EMBL" id="LODL01000013">
    <property type="protein sequence ID" value="KXB31406.1"/>
    <property type="molecule type" value="Genomic_DNA"/>
</dbReference>
<proteinExistence type="predicted"/>
<keyword evidence="1" id="KW-0175">Coiled coil</keyword>
<organism evidence="2 3">
    <name type="scientific">Dechloromonas denitrificans</name>
    <dbReference type="NCBI Taxonomy" id="281362"/>
    <lineage>
        <taxon>Bacteria</taxon>
        <taxon>Pseudomonadati</taxon>
        <taxon>Pseudomonadota</taxon>
        <taxon>Betaproteobacteria</taxon>
        <taxon>Rhodocyclales</taxon>
        <taxon>Azonexaceae</taxon>
        <taxon>Dechloromonas</taxon>
    </lineage>
</organism>
<comment type="caution">
    <text evidence="2">The sequence shown here is derived from an EMBL/GenBank/DDBJ whole genome shotgun (WGS) entry which is preliminary data.</text>
</comment>
<evidence type="ECO:0000313" key="2">
    <source>
        <dbReference type="EMBL" id="KXB31406.1"/>
    </source>
</evidence>
<accession>A0A133XKH5</accession>
<dbReference type="STRING" id="281362.AT959_06985"/>
<protein>
    <submittedName>
        <fullName evidence="2">Uncharacterized protein</fullName>
    </submittedName>
</protein>
<evidence type="ECO:0000313" key="3">
    <source>
        <dbReference type="Proteomes" id="UP000070186"/>
    </source>
</evidence>
<dbReference type="Proteomes" id="UP000070186">
    <property type="component" value="Unassembled WGS sequence"/>
</dbReference>
<dbReference type="RefSeq" id="WP_066882024.1">
    <property type="nucleotide sequence ID" value="NZ_LODL01000013.1"/>
</dbReference>
<sequence length="203" mass="22968">MKLTLHDLAKLRLPLLAAVLLLAIAGLLAWWSMGEAHKAEQERDTAANRKGQVEQRLRQVRTEEQELKDRAQIFQQLQASGISGEEKRLEWIEMLRATQQALRLPGMNYEYGVQVPLENVDGTAYAWFASPMRLQLRLLHEEDLLNFLSQIEKDAKALVLVRNCKLGRIGNSGNPGGTHETLAQLSADCEMQWITVRRASGKK</sequence>
<evidence type="ECO:0000256" key="1">
    <source>
        <dbReference type="SAM" id="Coils"/>
    </source>
</evidence>
<feature type="coiled-coil region" evidence="1">
    <location>
        <begin position="36"/>
        <end position="77"/>
    </location>
</feature>
<name>A0A133XKH5_9RHOO</name>
<keyword evidence="3" id="KW-1185">Reference proteome</keyword>
<gene>
    <name evidence="2" type="ORF">AT959_06985</name>
</gene>
<reference evidence="2 3" key="1">
    <citation type="submission" date="2015-12" db="EMBL/GenBank/DDBJ databases">
        <title>Nitrous oxide reduction kinetics distinguish bacteria harboring typical versus atypical NosZ.</title>
        <authorList>
            <person name="Yoon S."/>
            <person name="Nissen S."/>
            <person name="Park D."/>
            <person name="Sanford R.A."/>
            <person name="Loeffler F.E."/>
        </authorList>
    </citation>
    <scope>NUCLEOTIDE SEQUENCE [LARGE SCALE GENOMIC DNA]</scope>
    <source>
        <strain evidence="2 3">ATCC BAA-841</strain>
    </source>
</reference>